<protein>
    <recommendedName>
        <fullName evidence="11">Nucleoprotein TPR/MLP1 domain-containing protein</fullName>
    </recommendedName>
</protein>
<dbReference type="GO" id="GO:0006606">
    <property type="term" value="P:protein import into nucleus"/>
    <property type="evidence" value="ECO:0007669"/>
    <property type="project" value="InterPro"/>
</dbReference>
<evidence type="ECO:0000256" key="1">
    <source>
        <dbReference type="ARBA" id="ARBA00004123"/>
    </source>
</evidence>
<feature type="compositionally biased region" description="Basic residues" evidence="5">
    <location>
        <begin position="2180"/>
        <end position="2196"/>
    </location>
</feature>
<dbReference type="EMBL" id="CP144693">
    <property type="protein sequence ID" value="WVZ01618.1"/>
    <property type="molecule type" value="Genomic_DNA"/>
</dbReference>
<gene>
    <name evidence="9" type="ORF">V8G54_027687</name>
</gene>
<sequence>MPLFLSDEEFSRCSDDGAAVAAKADAFIRGLLHELDTVRAKADAADINAEQNCSLIEQKYLSLAAEFSKLEAHVADLQSSLTQRLRELTEAQSQNHQIQLQLVEKDREIERLRMEVGELHKSKRQLIELNEQKDLELSEKNATMKSYLDKIVSFSAFWFLVLVHLSENAAHKEARLSEVEAELARCRAACSRLEQEKEIIEKQNSWLNEELNGKVNSVFELRRKNADLEADTSSKLTDMERQLNECSQSLQWNKDRIRELEMKLKSVQEELISAKDAAATNEEQLSAELSTVNKLNELYKESSKELSKKATDLEGVIKALESDLKQVEDHYKGELEKELSARKQVEKVMPEVDNHLGDTGLPVEVTDLKEKLEKFEAESEARKKTNELNNLPLSSFTTESWMESVEADSMVEENSLLVPKLPLGVSGTALAASLLRDGWSLAKMYSKYQEAVDALRHEQLGRKESEAVLQRVLFELEEKAEAIIDEREEHEKMADAYSLMSQKLQNSLNENSNYEKTIQELKADLKRRERDYNLVLKETDDLRKQVTVLLKECRDIQLRCGSMGYDNVDYSSNTASRTITETDAEHVISEHLLTFKDINGLVEQNVQLRSLVRSLSGQIENQEVEFKEKLEMELKKHTEVAASKVAAVLQRAEEQGQMIEALHASVAMYKRLYEEEHNLHLSHNHSSEARAVLASYLLLIAGFSAFAEVGRNNLKTSIESSQEASKKSLEKAAERIRGLEDDLAKSRSEIILLRSERDKMALEADFSRERLDSFMKEFEHQASEAKAILERNVEFSQLVVDYQRKLRESSESLIAAEELSRKLIMEISVLKQEKEIISNAEKRASDEVRSLSERVQRLQASLGTIQSTEEVREEARAAERVKQEEYIRKLEKEWAEAKQELNEERENVRRFTLDRDQTIKSSLRQVEDMNKELANALRAVASTESRAAVAEAKLSSLQRKLGSSNDKLVEMGGESGPSTLSSDEVVTELQKAKEEIEKFKEEAHANKVHMLQYKSIAEVNEDALKQIEMAHEKFKTEAEDAKKVLESELNSLREKMLEIENESSLKYEEVASETVGKEEALTSAMAEITNLKEEILTKSSQISALEIQLSGLKENLDREHQKWRAAQTNYERQVVLQSETIQELTKTSEALSLLQEEASELRKLNNTQKVENRKSKDLCDAVDVVEWNKDGIAGGDNKASEFGVSAQIWMGMFSRNELKARWEEEKAQLEKSRNDAERKYNEINEQNKILHSQLEAFHIRWAEKERNAAGISSGSSSADAFGDAGLQNVINYLRRSKEIVNISALAETEVSLLKQEKLRLQSQLESALKAAESAHASLESEHAKSKSFLFTEEEFKSLQLQVREMNLLRESNMQLREENKHNFEECQKLRELAQKARAETDNLENALREREIELEGCKKEIETLKLEKDNLNNKVLELLEKSKNVDVEDYDRVKKLAREIQNETNSTLDASNVDFLVEVRRDEDASGGVAQAMDDLEDKLRDRDAQIEEMSRSLSEKQDSVSRLEKDLASCRLQLVEREKRIHDILHNEANLKLDLEKHRKLLAQYKKRIDVLLREKEDAGKENQQLSRQLDEIKQGKRSTPDTTGEQAMKEEKDTRIQILEKHLERLRDELKKEKEESRLERGRRLKSEKAIKDSYNNVEQEKTKFVNEIEKHKESLKKLSDEVEKLKVVIGNLPEGSNVVQLLSGPNVDDLAASYISAVESFEKEAHSIFRELGGRGNLGDAATNTDGSTAATGSLVQVQSQSTASLAAPGASSLPPKATGESEKRLALPLPKASVETRRTGRKLVRPRLVRPDEPQGDTEMSDAEGPLGKTGPSSDTETSNVAQSSQPLARKRLAPTSSSELREESVASGEKNSDVVAPVLKKSKGSESPEESTEEQPAAALEFTGSQQATEELFDSSELPQGQNEEGEVQNEDGEIAVGNDEDSKDPQHLDGTSHEELPGDRTGILDENPDQPDDMQRDHTDADNQQSTLASSGEREEGELLPDAGDLEGGSDLSNIVENQESREGQSESAATPERSPARGDDDALEAGEINSPELSSDDKNDEPDLVEEAADGSDKLIDVNEPISVESDQVADPTPVVSDVSTLTSSVIESSSSKVNIPVARQGTPNAPSETDETTKQASPIGSTSTTINLSERARERAQMRQAGLVSTPNVTRGRGRAAPRGRGRGRTVVRRPPPSSGGEP</sequence>
<accession>A0AAQ3N3D3</accession>
<dbReference type="InterPro" id="IPR057577">
    <property type="entry name" value="Nucleoprot-TPR/MLP1_dom"/>
</dbReference>
<feature type="domain" description="Nucleoprotein TPR/MPL1" evidence="7">
    <location>
        <begin position="181"/>
        <end position="260"/>
    </location>
</feature>
<evidence type="ECO:0000259" key="7">
    <source>
        <dbReference type="Pfam" id="PF25481"/>
    </source>
</evidence>
<evidence type="ECO:0000256" key="5">
    <source>
        <dbReference type="SAM" id="MobiDB-lite"/>
    </source>
</evidence>
<dbReference type="GO" id="GO:0005643">
    <property type="term" value="C:nuclear pore"/>
    <property type="evidence" value="ECO:0007669"/>
    <property type="project" value="TreeGrafter"/>
</dbReference>
<dbReference type="PANTHER" id="PTHR18898:SF2">
    <property type="entry name" value="NUCLEOPROTEIN TPR"/>
    <property type="match status" value="1"/>
</dbReference>
<feature type="domain" description="NUA/TPR/MLP1-2-like" evidence="8">
    <location>
        <begin position="518"/>
        <end position="623"/>
    </location>
</feature>
<proteinExistence type="predicted"/>
<feature type="region of interest" description="Disordered" evidence="5">
    <location>
        <begin position="2115"/>
        <end position="2207"/>
    </location>
</feature>
<keyword evidence="10" id="KW-1185">Reference proteome</keyword>
<name>A0AAQ3N3D3_VIGMU</name>
<feature type="domain" description="Nucleoprotein TPR/MLP1-2" evidence="6">
    <location>
        <begin position="1087"/>
        <end position="1176"/>
    </location>
</feature>
<feature type="compositionally biased region" description="Polar residues" evidence="5">
    <location>
        <begin position="2142"/>
        <end position="2156"/>
    </location>
</feature>
<feature type="compositionally biased region" description="Acidic residues" evidence="5">
    <location>
        <begin position="1929"/>
        <end position="1948"/>
    </location>
</feature>
<dbReference type="PANTHER" id="PTHR18898">
    <property type="entry name" value="NUCLEOPROTEIN TPR-RELATED"/>
    <property type="match status" value="1"/>
</dbReference>
<feature type="compositionally biased region" description="Acidic residues" evidence="5">
    <location>
        <begin position="2065"/>
        <end position="2077"/>
    </location>
</feature>
<keyword evidence="2 4" id="KW-0175">Coiled coil</keyword>
<evidence type="ECO:0000256" key="4">
    <source>
        <dbReference type="SAM" id="Coils"/>
    </source>
</evidence>
<organism evidence="9 10">
    <name type="scientific">Vigna mungo</name>
    <name type="common">Black gram</name>
    <name type="synonym">Phaseolus mungo</name>
    <dbReference type="NCBI Taxonomy" id="3915"/>
    <lineage>
        <taxon>Eukaryota</taxon>
        <taxon>Viridiplantae</taxon>
        <taxon>Streptophyta</taxon>
        <taxon>Embryophyta</taxon>
        <taxon>Tracheophyta</taxon>
        <taxon>Spermatophyta</taxon>
        <taxon>Magnoliopsida</taxon>
        <taxon>eudicotyledons</taxon>
        <taxon>Gunneridae</taxon>
        <taxon>Pentapetalae</taxon>
        <taxon>rosids</taxon>
        <taxon>fabids</taxon>
        <taxon>Fabales</taxon>
        <taxon>Fabaceae</taxon>
        <taxon>Papilionoideae</taxon>
        <taxon>50 kb inversion clade</taxon>
        <taxon>NPAAA clade</taxon>
        <taxon>indigoferoid/millettioid clade</taxon>
        <taxon>Phaseoleae</taxon>
        <taxon>Vigna</taxon>
    </lineage>
</organism>
<feature type="coiled-coil region" evidence="4">
    <location>
        <begin position="162"/>
        <end position="210"/>
    </location>
</feature>
<feature type="compositionally biased region" description="Basic residues" evidence="5">
    <location>
        <begin position="1803"/>
        <end position="1812"/>
    </location>
</feature>
<dbReference type="InterPro" id="IPR057974">
    <property type="entry name" value="NUA/TPR/MLP1-2-like_dom"/>
</dbReference>
<feature type="coiled-coil region" evidence="4">
    <location>
        <begin position="1310"/>
        <end position="1448"/>
    </location>
</feature>
<feature type="coiled-coil region" evidence="4">
    <location>
        <begin position="841"/>
        <end position="1062"/>
    </location>
</feature>
<dbReference type="Pfam" id="PF25481">
    <property type="entry name" value="Nucleoprot-TPR"/>
    <property type="match status" value="1"/>
</dbReference>
<comment type="subcellular location">
    <subcellularLocation>
        <location evidence="1">Nucleus</location>
    </subcellularLocation>
</comment>
<evidence type="ECO:0000259" key="6">
    <source>
        <dbReference type="Pfam" id="PF07926"/>
    </source>
</evidence>
<dbReference type="Pfam" id="PF07926">
    <property type="entry name" value="TPR_MLP1_2"/>
    <property type="match status" value="1"/>
</dbReference>
<evidence type="ECO:0000256" key="2">
    <source>
        <dbReference type="ARBA" id="ARBA00023054"/>
    </source>
</evidence>
<evidence type="ECO:0000313" key="9">
    <source>
        <dbReference type="EMBL" id="WVZ01618.1"/>
    </source>
</evidence>
<feature type="region of interest" description="Disordered" evidence="5">
    <location>
        <begin position="1764"/>
        <end position="2102"/>
    </location>
</feature>
<feature type="coiled-coil region" evidence="4">
    <location>
        <begin position="88"/>
        <end position="115"/>
    </location>
</feature>
<feature type="coiled-coil region" evidence="4">
    <location>
        <begin position="1088"/>
        <end position="1174"/>
    </location>
</feature>
<feature type="coiled-coil region" evidence="4">
    <location>
        <begin position="1215"/>
        <end position="1253"/>
    </location>
</feature>
<feature type="region of interest" description="Disordered" evidence="5">
    <location>
        <begin position="1579"/>
        <end position="1615"/>
    </location>
</feature>
<feature type="compositionally biased region" description="Basic and acidic residues" evidence="5">
    <location>
        <begin position="1949"/>
        <end position="1964"/>
    </location>
</feature>
<evidence type="ECO:0000256" key="3">
    <source>
        <dbReference type="ARBA" id="ARBA00023242"/>
    </source>
</evidence>
<evidence type="ECO:0000259" key="8">
    <source>
        <dbReference type="Pfam" id="PF25785"/>
    </source>
</evidence>
<evidence type="ECO:0000313" key="10">
    <source>
        <dbReference type="Proteomes" id="UP001374535"/>
    </source>
</evidence>
<feature type="coiled-coil region" evidence="4">
    <location>
        <begin position="473"/>
        <end position="538"/>
    </location>
</feature>
<dbReference type="InterPro" id="IPR012929">
    <property type="entry name" value="Nucleoprot-TPR/MLP1-2_dom"/>
</dbReference>
<dbReference type="Proteomes" id="UP001374535">
    <property type="component" value="Chromosome 8"/>
</dbReference>
<evidence type="ECO:0008006" key="11">
    <source>
        <dbReference type="Google" id="ProtNLM"/>
    </source>
</evidence>
<dbReference type="GO" id="GO:0017056">
    <property type="term" value="F:structural constituent of nuclear pore"/>
    <property type="evidence" value="ECO:0007669"/>
    <property type="project" value="TreeGrafter"/>
</dbReference>
<dbReference type="GO" id="GO:0006406">
    <property type="term" value="P:mRNA export from nucleus"/>
    <property type="evidence" value="ECO:0007669"/>
    <property type="project" value="TreeGrafter"/>
</dbReference>
<feature type="coiled-coil region" evidence="4">
    <location>
        <begin position="722"/>
        <end position="756"/>
    </location>
</feature>
<keyword evidence="3" id="KW-0539">Nucleus</keyword>
<feature type="compositionally biased region" description="Polar residues" evidence="5">
    <location>
        <begin position="1835"/>
        <end position="1851"/>
    </location>
</feature>
<feature type="compositionally biased region" description="Pro residues" evidence="5">
    <location>
        <begin position="2198"/>
        <end position="2207"/>
    </location>
</feature>
<feature type="compositionally biased region" description="Low complexity" evidence="5">
    <location>
        <begin position="1767"/>
        <end position="1781"/>
    </location>
</feature>
<feature type="coiled-coil region" evidence="4">
    <location>
        <begin position="250"/>
        <end position="337"/>
    </location>
</feature>
<reference evidence="9 10" key="1">
    <citation type="journal article" date="2023" name="Life. Sci Alliance">
        <title>Evolutionary insights into 3D genome organization and epigenetic landscape of Vigna mungo.</title>
        <authorList>
            <person name="Junaid A."/>
            <person name="Singh B."/>
            <person name="Bhatia S."/>
        </authorList>
    </citation>
    <scope>NUCLEOTIDE SEQUENCE [LARGE SCALE GENOMIC DNA]</scope>
    <source>
        <strain evidence="9">Urdbean</strain>
    </source>
</reference>
<dbReference type="Pfam" id="PF25785">
    <property type="entry name" value="TPR"/>
    <property type="match status" value="1"/>
</dbReference>